<dbReference type="Gene3D" id="3.50.50.80">
    <property type="entry name" value="Ubiquitin-activating enzyme E1, inactive adenylation domain, subdomain 1"/>
    <property type="match status" value="1"/>
</dbReference>
<dbReference type="Gene3D" id="3.40.50.12550">
    <property type="entry name" value="Ubiquitin-activating enzyme E1, inactive adenylation domain, subdomain 2"/>
    <property type="match status" value="1"/>
</dbReference>
<dbReference type="PRINTS" id="PR01849">
    <property type="entry name" value="UBIQUITINACT"/>
</dbReference>
<dbReference type="GO" id="GO:0019948">
    <property type="term" value="F:SUMO activating enzyme activity"/>
    <property type="evidence" value="ECO:0007669"/>
    <property type="project" value="TreeGrafter"/>
</dbReference>
<dbReference type="InterPro" id="IPR000594">
    <property type="entry name" value="ThiF_NAD_FAD-bd"/>
</dbReference>
<comment type="pathway">
    <text evidence="1">Protein modification; protein ubiquitination.</text>
</comment>
<evidence type="ECO:0000313" key="6">
    <source>
        <dbReference type="Proteomes" id="UP001186944"/>
    </source>
</evidence>
<dbReference type="Pfam" id="PF09358">
    <property type="entry name" value="E1_UFD"/>
    <property type="match status" value="1"/>
</dbReference>
<dbReference type="InterPro" id="IPR042063">
    <property type="entry name" value="Ubi_acti_E1_SCCH"/>
</dbReference>
<dbReference type="InterPro" id="IPR019572">
    <property type="entry name" value="UBA_E1_SCCH"/>
</dbReference>
<dbReference type="FunFam" id="2.40.30.180:FF:000002">
    <property type="entry name" value="Ubiquitin-activating enzyme E1 2"/>
    <property type="match status" value="1"/>
</dbReference>
<evidence type="ECO:0000313" key="5">
    <source>
        <dbReference type="EMBL" id="KAK3097072.1"/>
    </source>
</evidence>
<dbReference type="InterPro" id="IPR032418">
    <property type="entry name" value="E1_FCCH"/>
</dbReference>
<proteinExistence type="inferred from homology"/>
<feature type="domain" description="Ubiquitin-activating enzyme E1 C-terminal" evidence="4">
    <location>
        <begin position="974"/>
        <end position="1094"/>
    </location>
</feature>
<dbReference type="InterPro" id="IPR042449">
    <property type="entry name" value="Ub-E1_IAD_1"/>
</dbReference>
<accession>A0AA88YD62</accession>
<dbReference type="InterPro" id="IPR045886">
    <property type="entry name" value="ThiF/MoeB/HesA"/>
</dbReference>
<dbReference type="InterPro" id="IPR035985">
    <property type="entry name" value="Ubiquitin-activating_enz"/>
</dbReference>
<dbReference type="InterPro" id="IPR038252">
    <property type="entry name" value="UBA_E1_C_sf"/>
</dbReference>
<dbReference type="InterPro" id="IPR032420">
    <property type="entry name" value="E1_4HB"/>
</dbReference>
<dbReference type="Gene3D" id="1.10.10.2660">
    <property type="entry name" value="Ubiquitin-activating enzyme E1, SCCH domain"/>
    <property type="match status" value="1"/>
</dbReference>
<dbReference type="PANTHER" id="PTHR10953">
    <property type="entry name" value="UBIQUITIN-ACTIVATING ENZYME E1"/>
    <property type="match status" value="1"/>
</dbReference>
<dbReference type="Gene3D" id="2.40.30.180">
    <property type="entry name" value="Ubiquitin-activating enzyme E1, FCCH domain"/>
    <property type="match status" value="1"/>
</dbReference>
<dbReference type="Pfam" id="PF16190">
    <property type="entry name" value="E1_FCCH"/>
    <property type="match status" value="1"/>
</dbReference>
<dbReference type="GO" id="GO:0005737">
    <property type="term" value="C:cytoplasm"/>
    <property type="evidence" value="ECO:0007669"/>
    <property type="project" value="TreeGrafter"/>
</dbReference>
<evidence type="ECO:0000256" key="1">
    <source>
        <dbReference type="ARBA" id="ARBA00004906"/>
    </source>
</evidence>
<name>A0AA88YD62_PINIB</name>
<organism evidence="5 6">
    <name type="scientific">Pinctada imbricata</name>
    <name type="common">Atlantic pearl-oyster</name>
    <name type="synonym">Pinctada martensii</name>
    <dbReference type="NCBI Taxonomy" id="66713"/>
    <lineage>
        <taxon>Eukaryota</taxon>
        <taxon>Metazoa</taxon>
        <taxon>Spiralia</taxon>
        <taxon>Lophotrochozoa</taxon>
        <taxon>Mollusca</taxon>
        <taxon>Bivalvia</taxon>
        <taxon>Autobranchia</taxon>
        <taxon>Pteriomorphia</taxon>
        <taxon>Pterioida</taxon>
        <taxon>Pterioidea</taxon>
        <taxon>Pteriidae</taxon>
        <taxon>Pinctada</taxon>
    </lineage>
</organism>
<keyword evidence="6" id="KW-1185">Reference proteome</keyword>
<sequence>MESEMEIDDSLYRFIIEFQSLTIQDSKTADWIDLGTQFFLKQEDVQNNNNRAEASAKSLAELNPYVSIKTLTTGIDQETDLSYLKDYQCVIVTELSLSLQIKINKFCRAQTQQIRFISADVLGLCGRVFADFGDEFEVSDVTDEELKEVFIENITKSDPGVVTCMKLHGFESGDHVSFKEINGMSCLNGKSCQINVSSPSTFEICDTSGQLYSPYEHGGIVSQLRVPKKYSFQQLEVQLVNPNLMMPDLSKFESPLNLHLGFLAMEKFKERIGHLPQIRSSEDAGKVLEYAREINQQLETKVDTVNEKLIMNMSLTCRGCFAPLCAVLGGFVAQEGLKAVSGKFSPLDQWLYLDCMEVLTEKSNNADIFCAKNDRYDALRLCIGEEKLTALTNARLFMVGCGAIGCEMLKNYALMGIGSKGNGKITITDNDLIEKSNLNRQFLFRPQHIRQPKSTTAAQSVKDINPVCPQTEDSVYHDLYNKCLTVCPQTEDSVYRDLYNHCLTVCPQTEDSVYHDLYNHCLTVCPQTEDSVYHDLHDHYLTVCPQTEDSVYHDLYDHYLTVCPQTEDSVYHYLYDHYLTVCPQTEDSVYHDLYDHYLTVCPQTEDSVYHDAFFESQDLIVNALDNVEARRYVDSRCVTNQRPLLESGTMGTKGHVQVIVPHLTESYGSQRDPVDDDVPYCTLKSFPANIEHCIQWGRDKFESSFAMKPNLFNKFWKDNGSPDSVIQWRMLYKSVRYYKTGVQDGGNVSHWLGFKFEKYFNHRAKELLHHFPLDTRTSDGSLFWQSPKRPPTPVEFDPNDHVHMLFVISTARLYADQYRVPKDVQDTSEGSMKQIIAGVKVPPYKPSNKRIVTDESEKAPDKEDATVGSGDDLVDAANRIQIVLKSSTNSQQLLSPMYEVEFEKDDDSNGHIDFITSSANLRGTMYSIPSVDRLKVKRIAGRIVPAIATTTAAVSGLVSVEILKVLERLPIEVYKNCFMNLALPVMVLSEPGPCEKTVIKEGLTVTMWDKWEVKGHKDYTLQEFLQYFKTKFGFEATMVAHGVKMVYVTFMPPHKKRLPQTMIKLLKPSDGQKYVDLVVSLQGDDEEDVEAPPVRYFFGV</sequence>
<dbReference type="InterPro" id="IPR018965">
    <property type="entry name" value="Ub-activating_enz_E1_C"/>
</dbReference>
<dbReference type="GO" id="GO:0031510">
    <property type="term" value="C:SUMO activating enzyme complex"/>
    <property type="evidence" value="ECO:0007669"/>
    <property type="project" value="TreeGrafter"/>
</dbReference>
<dbReference type="InterPro" id="IPR042302">
    <property type="entry name" value="E1_FCCH_sf"/>
</dbReference>
<keyword evidence="3" id="KW-0436">Ligase</keyword>
<dbReference type="PANTHER" id="PTHR10953:SF186">
    <property type="entry name" value="UBIQUITIN-LIKE MODIFIER-ACTIVATING ENZYME 6"/>
    <property type="match status" value="1"/>
</dbReference>
<dbReference type="Pfam" id="PF10585">
    <property type="entry name" value="UBA_E1_SCCH"/>
    <property type="match status" value="1"/>
</dbReference>
<dbReference type="InterPro" id="IPR000011">
    <property type="entry name" value="UBQ/SUMO-activ_enz_E1-like"/>
</dbReference>
<dbReference type="Gene3D" id="3.40.50.720">
    <property type="entry name" value="NAD(P)-binding Rossmann-like Domain"/>
    <property type="match status" value="2"/>
</dbReference>
<dbReference type="SMART" id="SM00985">
    <property type="entry name" value="UBA_e1_C"/>
    <property type="match status" value="1"/>
</dbReference>
<evidence type="ECO:0000259" key="4">
    <source>
        <dbReference type="SMART" id="SM00985"/>
    </source>
</evidence>
<gene>
    <name evidence="5" type="ORF">FSP39_006114</name>
</gene>
<dbReference type="SUPFAM" id="SSF69572">
    <property type="entry name" value="Activating enzymes of the ubiquitin-like proteins"/>
    <property type="match status" value="2"/>
</dbReference>
<dbReference type="AlphaFoldDB" id="A0AA88YD62"/>
<dbReference type="EMBL" id="VSWD01000007">
    <property type="protein sequence ID" value="KAK3097072.1"/>
    <property type="molecule type" value="Genomic_DNA"/>
</dbReference>
<reference evidence="5" key="1">
    <citation type="submission" date="2019-08" db="EMBL/GenBank/DDBJ databases">
        <title>The improved chromosome-level genome for the pearl oyster Pinctada fucata martensii using PacBio sequencing and Hi-C.</title>
        <authorList>
            <person name="Zheng Z."/>
        </authorList>
    </citation>
    <scope>NUCLEOTIDE SEQUENCE</scope>
    <source>
        <strain evidence="5">ZZ-2019</strain>
        <tissue evidence="5">Adductor muscle</tissue>
    </source>
</reference>
<evidence type="ECO:0000256" key="3">
    <source>
        <dbReference type="ARBA" id="ARBA00022598"/>
    </source>
</evidence>
<dbReference type="GO" id="GO:0016925">
    <property type="term" value="P:protein sumoylation"/>
    <property type="evidence" value="ECO:0007669"/>
    <property type="project" value="TreeGrafter"/>
</dbReference>
<evidence type="ECO:0000256" key="2">
    <source>
        <dbReference type="ARBA" id="ARBA00005673"/>
    </source>
</evidence>
<comment type="similarity">
    <text evidence="2">Belongs to the ubiquitin-activating E1 family.</text>
</comment>
<protein>
    <recommendedName>
        <fullName evidence="4">Ubiquitin-activating enzyme E1 C-terminal domain-containing protein</fullName>
    </recommendedName>
</protein>
<comment type="caution">
    <text evidence="5">The sequence shown here is derived from an EMBL/GenBank/DDBJ whole genome shotgun (WGS) entry which is preliminary data.</text>
</comment>
<dbReference type="Proteomes" id="UP001186944">
    <property type="component" value="Unassembled WGS sequence"/>
</dbReference>
<dbReference type="Pfam" id="PF16191">
    <property type="entry name" value="E1_4HB"/>
    <property type="match status" value="1"/>
</dbReference>
<dbReference type="Pfam" id="PF00899">
    <property type="entry name" value="ThiF"/>
    <property type="match status" value="2"/>
</dbReference>
<dbReference type="Gene3D" id="3.10.290.60">
    <property type="entry name" value="Ubiquitin-activating enzyme E1, UFD domain"/>
    <property type="match status" value="1"/>
</dbReference>